<dbReference type="EMBL" id="MN739095">
    <property type="protein sequence ID" value="QHS88276.1"/>
    <property type="molecule type" value="Genomic_DNA"/>
</dbReference>
<accession>A0A6C0B851</accession>
<dbReference type="AlphaFoldDB" id="A0A6C0B851"/>
<organism evidence="1">
    <name type="scientific">viral metagenome</name>
    <dbReference type="NCBI Taxonomy" id="1070528"/>
    <lineage>
        <taxon>unclassified sequences</taxon>
        <taxon>metagenomes</taxon>
        <taxon>organismal metagenomes</taxon>
    </lineage>
</organism>
<reference evidence="1" key="1">
    <citation type="journal article" date="2020" name="Nature">
        <title>Giant virus diversity and host interactions through global metagenomics.</title>
        <authorList>
            <person name="Schulz F."/>
            <person name="Roux S."/>
            <person name="Paez-Espino D."/>
            <person name="Jungbluth S."/>
            <person name="Walsh D.A."/>
            <person name="Denef V.J."/>
            <person name="McMahon K.D."/>
            <person name="Konstantinidis K.T."/>
            <person name="Eloe-Fadrosh E.A."/>
            <person name="Kyrpides N.C."/>
            <person name="Woyke T."/>
        </authorList>
    </citation>
    <scope>NUCLEOTIDE SEQUENCE</scope>
    <source>
        <strain evidence="1">GVMAG-M-3300010158-55</strain>
    </source>
</reference>
<proteinExistence type="predicted"/>
<protein>
    <submittedName>
        <fullName evidence="1">Uncharacterized protein</fullName>
    </submittedName>
</protein>
<evidence type="ECO:0000313" key="1">
    <source>
        <dbReference type="EMBL" id="QHS88276.1"/>
    </source>
</evidence>
<sequence length="31" mass="3379">MTAELNDRIVIILGEVHSAEIKQGVTTKKIA</sequence>
<name>A0A6C0B851_9ZZZZ</name>